<feature type="domain" description="C1q" evidence="5">
    <location>
        <begin position="72"/>
        <end position="207"/>
    </location>
</feature>
<dbReference type="SUPFAM" id="SSF49842">
    <property type="entry name" value="TNF-like"/>
    <property type="match status" value="1"/>
</dbReference>
<comment type="subcellular location">
    <subcellularLocation>
        <location evidence="1">Secreted</location>
    </subcellularLocation>
</comment>
<evidence type="ECO:0000256" key="3">
    <source>
        <dbReference type="ARBA" id="ARBA00022729"/>
    </source>
</evidence>
<keyword evidence="3" id="KW-0732">Signal</keyword>
<evidence type="ECO:0000259" key="5">
    <source>
        <dbReference type="PROSITE" id="PS50871"/>
    </source>
</evidence>
<dbReference type="PANTHER" id="PTHR22923:SF102">
    <property type="entry name" value="CEREBELLIN 13-RELATED"/>
    <property type="match status" value="1"/>
</dbReference>
<reference evidence="6 7" key="2">
    <citation type="journal article" date="2023" name="Mol. Biol. Evol.">
        <title>Genomics of Secondarily Temperate Adaptation in the Only Non-Antarctic Icefish.</title>
        <authorList>
            <person name="Rivera-Colon A.G."/>
            <person name="Rayamajhi N."/>
            <person name="Minhas B.F."/>
            <person name="Madrigal G."/>
            <person name="Bilyk K.T."/>
            <person name="Yoon V."/>
            <person name="Hune M."/>
            <person name="Gregory S."/>
            <person name="Cheng C.H.C."/>
            <person name="Catchen J.M."/>
        </authorList>
    </citation>
    <scope>NUCLEOTIDE SEQUENCE [LARGE SCALE GENOMIC DNA]</scope>
    <source>
        <strain evidence="6">JMC-PN-2008</strain>
    </source>
</reference>
<evidence type="ECO:0000256" key="2">
    <source>
        <dbReference type="ARBA" id="ARBA00022525"/>
    </source>
</evidence>
<sequence>MVVQQEEELSNTKAELQTQRDTVSSLENENRALVSRVTASEVEVSALREELDVSKTELQLTRNTLDETGMRLSGTKVAFSAGLSNYGKFGPYNTETNLVYKRVITNIGGDYNSNTGVFTAPVRGVYYFSFTALNNRNGEWMAVNMYRDSRRILHNSKQSDGHTFISNALVLQLDRGGVVYMRLHENSGLYDDSDNWNTFSGFLLYEL</sequence>
<dbReference type="InterPro" id="IPR050822">
    <property type="entry name" value="Cerebellin_Synaptic_Org"/>
</dbReference>
<dbReference type="InterPro" id="IPR001073">
    <property type="entry name" value="C1q_dom"/>
</dbReference>
<proteinExistence type="predicted"/>
<feature type="region of interest" description="Disordered" evidence="4">
    <location>
        <begin position="1"/>
        <end position="28"/>
    </location>
</feature>
<name>A0AAN7WWX2_ELEMC</name>
<dbReference type="PANTHER" id="PTHR22923">
    <property type="entry name" value="CEREBELLIN-RELATED"/>
    <property type="match status" value="1"/>
</dbReference>
<keyword evidence="2" id="KW-0964">Secreted</keyword>
<dbReference type="Pfam" id="PF00386">
    <property type="entry name" value="C1q"/>
    <property type="match status" value="1"/>
</dbReference>
<dbReference type="Proteomes" id="UP001346869">
    <property type="component" value="Unassembled WGS sequence"/>
</dbReference>
<dbReference type="Gene3D" id="2.60.120.40">
    <property type="match status" value="1"/>
</dbReference>
<accession>A0AAN7WWX2</accession>
<keyword evidence="7" id="KW-1185">Reference proteome</keyword>
<evidence type="ECO:0000256" key="1">
    <source>
        <dbReference type="ARBA" id="ARBA00004613"/>
    </source>
</evidence>
<dbReference type="PROSITE" id="PS50871">
    <property type="entry name" value="C1Q"/>
    <property type="match status" value="1"/>
</dbReference>
<dbReference type="AlphaFoldDB" id="A0AAN7WWX2"/>
<evidence type="ECO:0000256" key="4">
    <source>
        <dbReference type="SAM" id="MobiDB-lite"/>
    </source>
</evidence>
<dbReference type="SMART" id="SM00110">
    <property type="entry name" value="C1Q"/>
    <property type="match status" value="1"/>
</dbReference>
<comment type="caution">
    <text evidence="6">The sequence shown here is derived from an EMBL/GenBank/DDBJ whole genome shotgun (WGS) entry which is preliminary data.</text>
</comment>
<reference evidence="6 7" key="1">
    <citation type="journal article" date="2023" name="Genes (Basel)">
        <title>Chromosome-Level Genome Assembly and Circadian Gene Repertoire of the Patagonia Blennie Eleginops maclovinus-The Closest Ancestral Proxy of Antarctic Cryonotothenioids.</title>
        <authorList>
            <person name="Cheng C.C."/>
            <person name="Rivera-Colon A.G."/>
            <person name="Minhas B.F."/>
            <person name="Wilson L."/>
            <person name="Rayamajhi N."/>
            <person name="Vargas-Chacoff L."/>
            <person name="Catchen J.M."/>
        </authorList>
    </citation>
    <scope>NUCLEOTIDE SEQUENCE [LARGE SCALE GENOMIC DNA]</scope>
    <source>
        <strain evidence="6">JMC-PN-2008</strain>
    </source>
</reference>
<gene>
    <name evidence="6" type="ORF">PBY51_014460</name>
</gene>
<dbReference type="EMBL" id="JAUZQC010000023">
    <property type="protein sequence ID" value="KAK5850191.1"/>
    <property type="molecule type" value="Genomic_DNA"/>
</dbReference>
<evidence type="ECO:0000313" key="7">
    <source>
        <dbReference type="Proteomes" id="UP001346869"/>
    </source>
</evidence>
<dbReference type="InterPro" id="IPR008983">
    <property type="entry name" value="Tumour_necrosis_fac-like_dom"/>
</dbReference>
<dbReference type="PRINTS" id="PR00007">
    <property type="entry name" value="COMPLEMNTC1Q"/>
</dbReference>
<dbReference type="GO" id="GO:0005576">
    <property type="term" value="C:extracellular region"/>
    <property type="evidence" value="ECO:0007669"/>
    <property type="project" value="UniProtKB-SubCell"/>
</dbReference>
<protein>
    <recommendedName>
        <fullName evidence="5">C1q domain-containing protein</fullName>
    </recommendedName>
</protein>
<feature type="compositionally biased region" description="Polar residues" evidence="4">
    <location>
        <begin position="11"/>
        <end position="27"/>
    </location>
</feature>
<evidence type="ECO:0000313" key="6">
    <source>
        <dbReference type="EMBL" id="KAK5850191.1"/>
    </source>
</evidence>
<organism evidence="6 7">
    <name type="scientific">Eleginops maclovinus</name>
    <name type="common">Patagonian blennie</name>
    <name type="synonym">Eleginus maclovinus</name>
    <dbReference type="NCBI Taxonomy" id="56733"/>
    <lineage>
        <taxon>Eukaryota</taxon>
        <taxon>Metazoa</taxon>
        <taxon>Chordata</taxon>
        <taxon>Craniata</taxon>
        <taxon>Vertebrata</taxon>
        <taxon>Euteleostomi</taxon>
        <taxon>Actinopterygii</taxon>
        <taxon>Neopterygii</taxon>
        <taxon>Teleostei</taxon>
        <taxon>Neoteleostei</taxon>
        <taxon>Acanthomorphata</taxon>
        <taxon>Eupercaria</taxon>
        <taxon>Perciformes</taxon>
        <taxon>Notothenioidei</taxon>
        <taxon>Eleginopidae</taxon>
        <taxon>Eleginops</taxon>
    </lineage>
</organism>